<comment type="caution">
    <text evidence="3">The sequence shown here is derived from an EMBL/GenBank/DDBJ whole genome shotgun (WGS) entry which is preliminary data.</text>
</comment>
<reference evidence="3" key="1">
    <citation type="journal article" date="2021" name="PeerJ">
        <title>Extensive microbial diversity within the chicken gut microbiome revealed by metagenomics and culture.</title>
        <authorList>
            <person name="Gilroy R."/>
            <person name="Ravi A."/>
            <person name="Getino M."/>
            <person name="Pursley I."/>
            <person name="Horton D.L."/>
            <person name="Alikhan N.F."/>
            <person name="Baker D."/>
            <person name="Gharbi K."/>
            <person name="Hall N."/>
            <person name="Watson M."/>
            <person name="Adriaenssens E.M."/>
            <person name="Foster-Nyarko E."/>
            <person name="Jarju S."/>
            <person name="Secka A."/>
            <person name="Antonio M."/>
            <person name="Oren A."/>
            <person name="Chaudhuri R.R."/>
            <person name="La Ragione R."/>
            <person name="Hildebrand F."/>
            <person name="Pallen M.J."/>
        </authorList>
    </citation>
    <scope>NUCLEOTIDE SEQUENCE</scope>
    <source>
        <strain evidence="3">CHK187-5294</strain>
    </source>
</reference>
<organism evidence="3 4">
    <name type="scientific">Candidatus Borkfalkia avistercoris</name>
    <dbReference type="NCBI Taxonomy" id="2838504"/>
    <lineage>
        <taxon>Bacteria</taxon>
        <taxon>Bacillati</taxon>
        <taxon>Bacillota</taxon>
        <taxon>Clostridia</taxon>
        <taxon>Christensenellales</taxon>
        <taxon>Christensenellaceae</taxon>
        <taxon>Candidatus Borkfalkia</taxon>
    </lineage>
</organism>
<accession>A0A9D2CZF3</accession>
<reference evidence="3" key="2">
    <citation type="submission" date="2021-04" db="EMBL/GenBank/DDBJ databases">
        <authorList>
            <person name="Gilroy R."/>
        </authorList>
    </citation>
    <scope>NUCLEOTIDE SEQUENCE</scope>
    <source>
        <strain evidence="3">CHK187-5294</strain>
    </source>
</reference>
<dbReference type="Gene3D" id="2.40.50.100">
    <property type="match status" value="1"/>
</dbReference>
<evidence type="ECO:0000259" key="2">
    <source>
        <dbReference type="PROSITE" id="PS50968"/>
    </source>
</evidence>
<dbReference type="SUPFAM" id="SSF51230">
    <property type="entry name" value="Single hybrid motif"/>
    <property type="match status" value="1"/>
</dbReference>
<dbReference type="InterPro" id="IPR000089">
    <property type="entry name" value="Biotin_lipoyl"/>
</dbReference>
<feature type="domain" description="Lipoyl-binding" evidence="2">
    <location>
        <begin position="42"/>
        <end position="119"/>
    </location>
</feature>
<dbReference type="InterPro" id="IPR001882">
    <property type="entry name" value="Biotin_BS"/>
</dbReference>
<proteinExistence type="predicted"/>
<keyword evidence="1" id="KW-0092">Biotin</keyword>
<dbReference type="InterPro" id="IPR011053">
    <property type="entry name" value="Single_hybrid_motif"/>
</dbReference>
<dbReference type="EMBL" id="DXCL01000026">
    <property type="protein sequence ID" value="HIZ03621.1"/>
    <property type="molecule type" value="Genomic_DNA"/>
</dbReference>
<evidence type="ECO:0000256" key="1">
    <source>
        <dbReference type="ARBA" id="ARBA00023267"/>
    </source>
</evidence>
<dbReference type="PROSITE" id="PS00188">
    <property type="entry name" value="BIOTIN"/>
    <property type="match status" value="1"/>
</dbReference>
<dbReference type="PANTHER" id="PTHR45266:SF3">
    <property type="entry name" value="OXALOACETATE DECARBOXYLASE ALPHA CHAIN"/>
    <property type="match status" value="1"/>
</dbReference>
<gene>
    <name evidence="3" type="ORF">H9727_04975</name>
</gene>
<sequence length="119" mass="12450">MRKFIVTIEGKSYEVGVEEVGAEASVKTIAAAAPQPVAQQAPAAVSAPVSGEKVLSPFPGLIKKFLVNEGEAVKKDQPVLILEAMKMDNDITAPCDGKISFKTEVGKNVETNALLAVIG</sequence>
<dbReference type="PANTHER" id="PTHR45266">
    <property type="entry name" value="OXALOACETATE DECARBOXYLASE ALPHA CHAIN"/>
    <property type="match status" value="1"/>
</dbReference>
<name>A0A9D2CZF3_9FIRM</name>
<dbReference type="CDD" id="cd06850">
    <property type="entry name" value="biotinyl_domain"/>
    <property type="match status" value="1"/>
</dbReference>
<evidence type="ECO:0000313" key="3">
    <source>
        <dbReference type="EMBL" id="HIZ03621.1"/>
    </source>
</evidence>
<protein>
    <recommendedName>
        <fullName evidence="2">Lipoyl-binding domain-containing protein</fullName>
    </recommendedName>
</protein>
<dbReference type="AlphaFoldDB" id="A0A9D2CZF3"/>
<evidence type="ECO:0000313" key="4">
    <source>
        <dbReference type="Proteomes" id="UP000824132"/>
    </source>
</evidence>
<dbReference type="Pfam" id="PF00364">
    <property type="entry name" value="Biotin_lipoyl"/>
    <property type="match status" value="1"/>
</dbReference>
<dbReference type="PROSITE" id="PS50968">
    <property type="entry name" value="BIOTINYL_LIPOYL"/>
    <property type="match status" value="1"/>
</dbReference>
<dbReference type="InterPro" id="IPR050709">
    <property type="entry name" value="Biotin_Carboxyl_Carrier/Decarb"/>
</dbReference>
<dbReference type="Proteomes" id="UP000824132">
    <property type="component" value="Unassembled WGS sequence"/>
</dbReference>